<organism evidence="2 4">
    <name type="scientific">Trichinella nelsoni</name>
    <dbReference type="NCBI Taxonomy" id="6336"/>
    <lineage>
        <taxon>Eukaryota</taxon>
        <taxon>Metazoa</taxon>
        <taxon>Ecdysozoa</taxon>
        <taxon>Nematoda</taxon>
        <taxon>Enoplea</taxon>
        <taxon>Dorylaimia</taxon>
        <taxon>Trichinellida</taxon>
        <taxon>Trichinellidae</taxon>
        <taxon>Trichinella</taxon>
    </lineage>
</organism>
<evidence type="ECO:0000313" key="2">
    <source>
        <dbReference type="EMBL" id="KRX15792.1"/>
    </source>
</evidence>
<accession>A0A0V0RMS7</accession>
<proteinExistence type="predicted"/>
<protein>
    <submittedName>
        <fullName evidence="2">Uncharacterized protein</fullName>
    </submittedName>
</protein>
<feature type="chain" id="PRO_5007437586" evidence="1">
    <location>
        <begin position="19"/>
        <end position="65"/>
    </location>
</feature>
<keyword evidence="4" id="KW-1185">Reference proteome</keyword>
<sequence length="65" mass="7644">MLITDFLFFLELLFYSSSSSFLHSTVQCLIFFNKLSNFFFQFSSRLKIVAFAEAAIDKTTNRNRE</sequence>
<dbReference type="AlphaFoldDB" id="A0A0V0RMS7"/>
<name>A0A0V0RMS7_9BILA</name>
<gene>
    <name evidence="3" type="ORF">T07_11462</name>
    <name evidence="2" type="ORF">T07_2104</name>
</gene>
<comment type="caution">
    <text evidence="2">The sequence shown here is derived from an EMBL/GenBank/DDBJ whole genome shotgun (WGS) entry which is preliminary data.</text>
</comment>
<dbReference type="EMBL" id="JYDL01000114">
    <property type="protein sequence ID" value="KRX16134.1"/>
    <property type="molecule type" value="Genomic_DNA"/>
</dbReference>
<evidence type="ECO:0000256" key="1">
    <source>
        <dbReference type="SAM" id="SignalP"/>
    </source>
</evidence>
<feature type="signal peptide" evidence="1">
    <location>
        <begin position="1"/>
        <end position="18"/>
    </location>
</feature>
<keyword evidence="1" id="KW-0732">Signal</keyword>
<reference evidence="2 4" key="1">
    <citation type="submission" date="2015-01" db="EMBL/GenBank/DDBJ databases">
        <title>Evolution of Trichinella species and genotypes.</title>
        <authorList>
            <person name="Korhonen P.K."/>
            <person name="Edoardo P."/>
            <person name="Giuseppe L.R."/>
            <person name="Gasser R.B."/>
        </authorList>
    </citation>
    <scope>NUCLEOTIDE SEQUENCE [LARGE SCALE GENOMIC DNA]</scope>
    <source>
        <strain evidence="2">ISS37</strain>
    </source>
</reference>
<dbReference type="Proteomes" id="UP000054630">
    <property type="component" value="Unassembled WGS sequence"/>
</dbReference>
<evidence type="ECO:0000313" key="3">
    <source>
        <dbReference type="EMBL" id="KRX16134.1"/>
    </source>
</evidence>
<dbReference type="EMBL" id="JYDL01000122">
    <property type="protein sequence ID" value="KRX15792.1"/>
    <property type="molecule type" value="Genomic_DNA"/>
</dbReference>
<evidence type="ECO:0000313" key="4">
    <source>
        <dbReference type="Proteomes" id="UP000054630"/>
    </source>
</evidence>